<protein>
    <submittedName>
        <fullName evidence="1">Uncharacterized protein</fullName>
    </submittedName>
</protein>
<evidence type="ECO:0000313" key="1">
    <source>
        <dbReference type="EMBL" id="MDX8044797.1"/>
    </source>
</evidence>
<keyword evidence="2" id="KW-1185">Reference proteome</keyword>
<accession>A0ACC6M1H4</accession>
<comment type="caution">
    <text evidence="1">The sequence shown here is derived from an EMBL/GenBank/DDBJ whole genome shotgun (WGS) entry which is preliminary data.</text>
</comment>
<sequence>MKRIITSLTVVILMIFAVGVIYNADTDEKHAKYHTHVERIVAAEQKTVNPDLTHEEILHLTDMFMSLLVQEVDNHYKVVQYDTKEELLKAFEPYITREAIQPYIDYYYYEEDDGLYIVPTETPPWLDKNEPYEITKDDGKVTVKQTTENALQGKYTIEIVCEKIEDTWKIANISHK</sequence>
<reference evidence="1" key="1">
    <citation type="submission" date="2023-11" db="EMBL/GenBank/DDBJ databases">
        <title>Gracilibacillus pellucida a moderately halophilic bacterium isolated from saline soil in Xinjiang province.</title>
        <authorList>
            <person name="Zhang Z."/>
            <person name="Tan F."/>
            <person name="Wang Y."/>
            <person name="Xia M."/>
        </authorList>
    </citation>
    <scope>NUCLEOTIDE SEQUENCE</scope>
    <source>
        <strain evidence="1">S3-1-1</strain>
    </source>
</reference>
<evidence type="ECO:0000313" key="2">
    <source>
        <dbReference type="Proteomes" id="UP001277972"/>
    </source>
</evidence>
<dbReference type="EMBL" id="JAWZSR010000001">
    <property type="protein sequence ID" value="MDX8044797.1"/>
    <property type="molecule type" value="Genomic_DNA"/>
</dbReference>
<organism evidence="1 2">
    <name type="scientific">Gracilibacillus pellucidus</name>
    <dbReference type="NCBI Taxonomy" id="3095368"/>
    <lineage>
        <taxon>Bacteria</taxon>
        <taxon>Bacillati</taxon>
        <taxon>Bacillota</taxon>
        <taxon>Bacilli</taxon>
        <taxon>Bacillales</taxon>
        <taxon>Bacillaceae</taxon>
        <taxon>Gracilibacillus</taxon>
    </lineage>
</organism>
<gene>
    <name evidence="1" type="ORF">SH601_02260</name>
</gene>
<proteinExistence type="predicted"/>
<name>A0ACC6M1H4_9BACI</name>
<dbReference type="Proteomes" id="UP001277972">
    <property type="component" value="Unassembled WGS sequence"/>
</dbReference>